<dbReference type="Proteomes" id="UP000077278">
    <property type="component" value="Unassembled WGS sequence"/>
</dbReference>
<feature type="transmembrane region" description="Helical" evidence="1">
    <location>
        <begin position="34"/>
        <end position="53"/>
    </location>
</feature>
<accession>A0ABD7KD95</accession>
<comment type="caution">
    <text evidence="2">The sequence shown here is derived from an EMBL/GenBank/DDBJ whole genome shotgun (WGS) entry which is preliminary data.</text>
</comment>
<name>A0ABD7KD95_9ENTR</name>
<dbReference type="EMBL" id="FKDD01000002">
    <property type="protein sequence ID" value="SAB47579.1"/>
    <property type="molecule type" value="Genomic_DNA"/>
</dbReference>
<evidence type="ECO:0000256" key="1">
    <source>
        <dbReference type="SAM" id="Phobius"/>
    </source>
</evidence>
<feature type="transmembrane region" description="Helical" evidence="1">
    <location>
        <begin position="74"/>
        <end position="91"/>
    </location>
</feature>
<reference evidence="2 3" key="1">
    <citation type="submission" date="2016-03" db="EMBL/GenBank/DDBJ databases">
        <authorList>
            <consortium name="Pathogen Informatics"/>
        </authorList>
    </citation>
    <scope>NUCLEOTIDE SEQUENCE [LARGE SCALE GENOMIC DNA]</scope>
    <source>
        <strain evidence="3">e264</strain>
    </source>
</reference>
<organism evidence="2 3">
    <name type="scientific">Enterobacter roggenkampii</name>
    <dbReference type="NCBI Taxonomy" id="1812935"/>
    <lineage>
        <taxon>Bacteria</taxon>
        <taxon>Pseudomonadati</taxon>
        <taxon>Pseudomonadota</taxon>
        <taxon>Gammaproteobacteria</taxon>
        <taxon>Enterobacterales</taxon>
        <taxon>Enterobacteriaceae</taxon>
        <taxon>Enterobacter</taxon>
        <taxon>Enterobacter cloacae complex</taxon>
    </lineage>
</organism>
<keyword evidence="1" id="KW-1133">Transmembrane helix</keyword>
<dbReference type="AlphaFoldDB" id="A0ABD7KD95"/>
<sequence length="119" mass="13237">MKCTTLLFTHFQQTCTLSTNDLLLPERWWQIEGLSPSGVLIVVVVAGCLLMRYRRVVLGILTGISGMLGRIRKMVVSAFICALLGASVIYLPGWALVVIYVLILMTFGVYKLSRNNSDK</sequence>
<evidence type="ECO:0000313" key="2">
    <source>
        <dbReference type="EMBL" id="SAB47579.1"/>
    </source>
</evidence>
<keyword evidence="1" id="KW-0472">Membrane</keyword>
<keyword evidence="1" id="KW-0812">Transmembrane</keyword>
<protein>
    <submittedName>
        <fullName evidence="2">Uncharacterized protein</fullName>
    </submittedName>
</protein>
<proteinExistence type="predicted"/>
<gene>
    <name evidence="2" type="ORF">SAMEA2273136_00529</name>
</gene>
<evidence type="ECO:0000313" key="3">
    <source>
        <dbReference type="Proteomes" id="UP000077278"/>
    </source>
</evidence>